<evidence type="ECO:0000313" key="2">
    <source>
        <dbReference type="Proteomes" id="UP000247233"/>
    </source>
</evidence>
<dbReference type="RefSeq" id="XP_025400806.1">
    <property type="nucleotide sequence ID" value="XM_025545297.1"/>
</dbReference>
<proteinExistence type="predicted"/>
<reference evidence="1 2" key="1">
    <citation type="submission" date="2016-12" db="EMBL/GenBank/DDBJ databases">
        <title>The genomes of Aspergillus section Nigri reveals drivers in fungal speciation.</title>
        <authorList>
            <consortium name="DOE Joint Genome Institute"/>
            <person name="Vesth T.C."/>
            <person name="Nybo J."/>
            <person name="Theobald S."/>
            <person name="Brandl J."/>
            <person name="Frisvad J.C."/>
            <person name="Nielsen K.F."/>
            <person name="Lyhne E.K."/>
            <person name="Kogle M.E."/>
            <person name="Kuo A."/>
            <person name="Riley R."/>
            <person name="Clum A."/>
            <person name="Nolan M."/>
            <person name="Lipzen A."/>
            <person name="Salamov A."/>
            <person name="Henrissat B."/>
            <person name="Wiebenga A."/>
            <person name="De Vries R.P."/>
            <person name="Grigoriev I.V."/>
            <person name="Mortensen U.H."/>
            <person name="Andersen M.R."/>
            <person name="Baker S.E."/>
        </authorList>
    </citation>
    <scope>NUCLEOTIDE SEQUENCE [LARGE SCALE GENOMIC DNA]</scope>
    <source>
        <strain evidence="1 2">CBS 117.55</strain>
    </source>
</reference>
<keyword evidence="2" id="KW-1185">Reference proteome</keyword>
<protein>
    <submittedName>
        <fullName evidence="1">Uncharacterized protein</fullName>
    </submittedName>
</protein>
<comment type="caution">
    <text evidence="1">The sequence shown here is derived from an EMBL/GenBank/DDBJ whole genome shotgun (WGS) entry which is preliminary data.</text>
</comment>
<dbReference type="GeneID" id="37067534"/>
<sequence length="210" mass="22966">MPIPVARRLRTHLEPRACCTVYQKKFHGTYGIYGVGAAERDRTAVPNGCVNYIRGKTCIEPSCMAVSDPSRPSLLNEISHFHGFFPTLLRPVAGGVRSYIGLSSQKSSPSGLHSALFPCNTGPFLPPPDRTENASYPSEVGVIYRGQRLSRIGLVGCRTVGDDAQPRDMHQSPQYLHLAPSGAARIEDLDAKKQKLSLINQRKQDTQPPG</sequence>
<dbReference type="AlphaFoldDB" id="A0A317WIF0"/>
<accession>A0A317WIF0</accession>
<dbReference type="EMBL" id="MSFL01000008">
    <property type="protein sequence ID" value="PWY86254.1"/>
    <property type="molecule type" value="Genomic_DNA"/>
</dbReference>
<dbReference type="Proteomes" id="UP000247233">
    <property type="component" value="Unassembled WGS sequence"/>
</dbReference>
<organism evidence="1 2">
    <name type="scientific">Aspergillus heteromorphus CBS 117.55</name>
    <dbReference type="NCBI Taxonomy" id="1448321"/>
    <lineage>
        <taxon>Eukaryota</taxon>
        <taxon>Fungi</taxon>
        <taxon>Dikarya</taxon>
        <taxon>Ascomycota</taxon>
        <taxon>Pezizomycotina</taxon>
        <taxon>Eurotiomycetes</taxon>
        <taxon>Eurotiomycetidae</taxon>
        <taxon>Eurotiales</taxon>
        <taxon>Aspergillaceae</taxon>
        <taxon>Aspergillus</taxon>
        <taxon>Aspergillus subgen. Circumdati</taxon>
    </lineage>
</organism>
<gene>
    <name evidence="1" type="ORF">BO70DRAFT_378874</name>
</gene>
<evidence type="ECO:0000313" key="1">
    <source>
        <dbReference type="EMBL" id="PWY86254.1"/>
    </source>
</evidence>
<name>A0A317WIF0_9EURO</name>
<dbReference type="VEuPathDB" id="FungiDB:BO70DRAFT_378874"/>